<dbReference type="Pfam" id="PF02655">
    <property type="entry name" value="ATP-grasp_3"/>
    <property type="match status" value="1"/>
</dbReference>
<dbReference type="InterPro" id="IPR013815">
    <property type="entry name" value="ATP_grasp_subdomain_1"/>
</dbReference>
<evidence type="ECO:0000313" key="6">
    <source>
        <dbReference type="EMBL" id="KFE69495.1"/>
    </source>
</evidence>
<dbReference type="Gene3D" id="3.30.470.20">
    <property type="entry name" value="ATP-grasp fold, B domain"/>
    <property type="match status" value="1"/>
</dbReference>
<dbReference type="PANTHER" id="PTHR43585">
    <property type="entry name" value="FUMIPYRROLE BIOSYNTHESIS PROTEIN C"/>
    <property type="match status" value="1"/>
</dbReference>
<organism evidence="6 7">
    <name type="scientific">Hyalangium minutum</name>
    <dbReference type="NCBI Taxonomy" id="394096"/>
    <lineage>
        <taxon>Bacteria</taxon>
        <taxon>Pseudomonadati</taxon>
        <taxon>Myxococcota</taxon>
        <taxon>Myxococcia</taxon>
        <taxon>Myxococcales</taxon>
        <taxon>Cystobacterineae</taxon>
        <taxon>Archangiaceae</taxon>
        <taxon>Hyalangium</taxon>
    </lineage>
</organism>
<dbReference type="Gene3D" id="3.40.50.20">
    <property type="match status" value="1"/>
</dbReference>
<dbReference type="InterPro" id="IPR052032">
    <property type="entry name" value="ATP-dep_AA_Ligase"/>
</dbReference>
<proteinExistence type="predicted"/>
<dbReference type="PANTHER" id="PTHR43585:SF2">
    <property type="entry name" value="ATP-GRASP ENZYME FSQD"/>
    <property type="match status" value="1"/>
</dbReference>
<comment type="caution">
    <text evidence="6">The sequence shown here is derived from an EMBL/GenBank/DDBJ whole genome shotgun (WGS) entry which is preliminary data.</text>
</comment>
<keyword evidence="2 4" id="KW-0547">Nucleotide-binding</keyword>
<evidence type="ECO:0000256" key="2">
    <source>
        <dbReference type="ARBA" id="ARBA00022741"/>
    </source>
</evidence>
<evidence type="ECO:0000256" key="1">
    <source>
        <dbReference type="ARBA" id="ARBA00022598"/>
    </source>
</evidence>
<dbReference type="PROSITE" id="PS50975">
    <property type="entry name" value="ATP_GRASP"/>
    <property type="match status" value="1"/>
</dbReference>
<dbReference type="Gene3D" id="3.30.1490.20">
    <property type="entry name" value="ATP-grasp fold, A domain"/>
    <property type="match status" value="1"/>
</dbReference>
<dbReference type="InterPro" id="IPR011761">
    <property type="entry name" value="ATP-grasp"/>
</dbReference>
<sequence length="401" mass="43870">MLILARGDGRAFTALDGSSILEGLPFPVVVFADKANAKYFEKVDTEIVRWSNKDDVHQRALRRHAEHGVFAVATLDEQMVDLAAVLRKEMGIGGAHPEHSQRFRNKVVMKEALRAAGVRVPEHTSCADRAAVEALLAKYQRLAIKPVDGQGSRDVSFVQTQQEVEHWYSQTQAPNGFEAEEFIDGVLYHVNAVVRDGKSLVTASAPYLPGMANIDFAAGTPFVSVLLTEGELKARLEAFSDRVVEVLALGNGVTHMECFVTSKGEIVFLEIAARPGGGGIVLMIEGQYGVNYSRALLLLEGGRGDLLPPIQAKTGQTLGLMGFRNSLAGFVKRAATPEMFSESWIRHVKIDLKPGQFLPPAAHCTDFTGLLVFSSADHAEFDVRRVSLYERFYSSLEVQGL</sequence>
<dbReference type="GO" id="GO:0046872">
    <property type="term" value="F:metal ion binding"/>
    <property type="evidence" value="ECO:0007669"/>
    <property type="project" value="InterPro"/>
</dbReference>
<evidence type="ECO:0000313" key="7">
    <source>
        <dbReference type="Proteomes" id="UP000028725"/>
    </source>
</evidence>
<dbReference type="EMBL" id="JMCB01000004">
    <property type="protein sequence ID" value="KFE69495.1"/>
    <property type="molecule type" value="Genomic_DNA"/>
</dbReference>
<dbReference type="GO" id="GO:0005524">
    <property type="term" value="F:ATP binding"/>
    <property type="evidence" value="ECO:0007669"/>
    <property type="project" value="UniProtKB-UniRule"/>
</dbReference>
<dbReference type="GO" id="GO:0016874">
    <property type="term" value="F:ligase activity"/>
    <property type="evidence" value="ECO:0007669"/>
    <property type="project" value="UniProtKB-KW"/>
</dbReference>
<evidence type="ECO:0000256" key="4">
    <source>
        <dbReference type="PROSITE-ProRule" id="PRU00409"/>
    </source>
</evidence>
<dbReference type="Proteomes" id="UP000028725">
    <property type="component" value="Unassembled WGS sequence"/>
</dbReference>
<dbReference type="AlphaFoldDB" id="A0A085WP82"/>
<accession>A0A085WP82</accession>
<evidence type="ECO:0000259" key="5">
    <source>
        <dbReference type="PROSITE" id="PS50975"/>
    </source>
</evidence>
<dbReference type="SUPFAM" id="SSF56059">
    <property type="entry name" value="Glutathione synthetase ATP-binding domain-like"/>
    <property type="match status" value="1"/>
</dbReference>
<evidence type="ECO:0000256" key="3">
    <source>
        <dbReference type="ARBA" id="ARBA00022840"/>
    </source>
</evidence>
<protein>
    <submittedName>
        <fullName evidence="6">Putative nikkomycin biosynthesis protein, carboxylase</fullName>
    </submittedName>
</protein>
<dbReference type="InterPro" id="IPR003806">
    <property type="entry name" value="ATP-grasp_PylC-type"/>
</dbReference>
<reference evidence="6 7" key="1">
    <citation type="submission" date="2014-04" db="EMBL/GenBank/DDBJ databases">
        <title>Genome assembly of Hyalangium minutum DSM 14724.</title>
        <authorList>
            <person name="Sharma G."/>
            <person name="Subramanian S."/>
        </authorList>
    </citation>
    <scope>NUCLEOTIDE SEQUENCE [LARGE SCALE GENOMIC DNA]</scope>
    <source>
        <strain evidence="6 7">DSM 14724</strain>
    </source>
</reference>
<keyword evidence="3 4" id="KW-0067">ATP-binding</keyword>
<keyword evidence="1" id="KW-0436">Ligase</keyword>
<gene>
    <name evidence="6" type="ORF">DB31_6470</name>
</gene>
<dbReference type="STRING" id="394096.DB31_6470"/>
<feature type="domain" description="ATP-grasp" evidence="5">
    <location>
        <begin position="110"/>
        <end position="301"/>
    </location>
</feature>
<keyword evidence="7" id="KW-1185">Reference proteome</keyword>
<name>A0A085WP82_9BACT</name>